<reference evidence="1 2" key="1">
    <citation type="journal article" date="2018" name="Science">
        <title>The opium poppy genome and morphinan production.</title>
        <authorList>
            <person name="Guo L."/>
            <person name="Winzer T."/>
            <person name="Yang X."/>
            <person name="Li Y."/>
            <person name="Ning Z."/>
            <person name="He Z."/>
            <person name="Teodor R."/>
            <person name="Lu Y."/>
            <person name="Bowser T.A."/>
            <person name="Graham I.A."/>
            <person name="Ye K."/>
        </authorList>
    </citation>
    <scope>NUCLEOTIDE SEQUENCE [LARGE SCALE GENOMIC DNA]</scope>
    <source>
        <strain evidence="2">cv. HN1</strain>
        <tissue evidence="1">Leaves</tissue>
    </source>
</reference>
<proteinExistence type="predicted"/>
<name>A0A4Y7JS91_PAPSO</name>
<dbReference type="GO" id="GO:0005634">
    <property type="term" value="C:nucleus"/>
    <property type="evidence" value="ECO:0007669"/>
    <property type="project" value="TreeGrafter"/>
</dbReference>
<dbReference type="PANTHER" id="PTHR15967:SF0">
    <property type="entry name" value="E2F-ASSOCIATED PHOSPHOPROTEIN"/>
    <property type="match status" value="1"/>
</dbReference>
<keyword evidence="2" id="KW-1185">Reference proteome</keyword>
<evidence type="ECO:0008006" key="3">
    <source>
        <dbReference type="Google" id="ProtNLM"/>
    </source>
</evidence>
<dbReference type="Pfam" id="PF10238">
    <property type="entry name" value="Eapp_C"/>
    <property type="match status" value="2"/>
</dbReference>
<dbReference type="AlphaFoldDB" id="A0A4Y7JS91"/>
<dbReference type="PANTHER" id="PTHR15967">
    <property type="entry name" value="E2F-ASSOCIATED PHOSPHOPROTEIN"/>
    <property type="match status" value="1"/>
</dbReference>
<organism evidence="1 2">
    <name type="scientific">Papaver somniferum</name>
    <name type="common">Opium poppy</name>
    <dbReference type="NCBI Taxonomy" id="3469"/>
    <lineage>
        <taxon>Eukaryota</taxon>
        <taxon>Viridiplantae</taxon>
        <taxon>Streptophyta</taxon>
        <taxon>Embryophyta</taxon>
        <taxon>Tracheophyta</taxon>
        <taxon>Spermatophyta</taxon>
        <taxon>Magnoliopsida</taxon>
        <taxon>Ranunculales</taxon>
        <taxon>Papaveraceae</taxon>
        <taxon>Papaveroideae</taxon>
        <taxon>Papaver</taxon>
    </lineage>
</organism>
<dbReference type="Gramene" id="RZC63953">
    <property type="protein sequence ID" value="RZC63953"/>
    <property type="gene ID" value="C5167_025693"/>
</dbReference>
<accession>A0A4Y7JS91</accession>
<protein>
    <recommendedName>
        <fullName evidence="3">E2F-associated phosphoprotein</fullName>
    </recommendedName>
</protein>
<dbReference type="Proteomes" id="UP000316621">
    <property type="component" value="Chromosome 5"/>
</dbReference>
<dbReference type="InterPro" id="IPR019370">
    <property type="entry name" value="E2F-assoc_phosphoprotein"/>
</dbReference>
<dbReference type="STRING" id="3469.A0A4Y7JS91"/>
<sequence>MSSCFTENGSREEEEEMAPQLLHRVQTTLSSKNYDTKLDNKDELWVHMERKGRDDSDAVLTCPACFSTLCVECQRAFRLSLSVGLGVKMFASREDMESTSRYTELYSSPTERSRLIKFCDQVIKNQRPVITSGRDGGGIDEVGASTKETFQPVWCIVLQPEANVRGSSKTSGLFLLSNLIPPNHYFQRAFLRTEEQAVEDIPRLNLYYDYRERERKGRDSVAFPTCPTCFTTLFLACKKHEKYLTQYIAVFVGNCKIKISQILRRSYHKPKTSDKGGRDHGG</sequence>
<evidence type="ECO:0000313" key="1">
    <source>
        <dbReference type="EMBL" id="RZC63953.1"/>
    </source>
</evidence>
<gene>
    <name evidence="1" type="ORF">C5167_025693</name>
</gene>
<evidence type="ECO:0000313" key="2">
    <source>
        <dbReference type="Proteomes" id="UP000316621"/>
    </source>
</evidence>
<dbReference type="EMBL" id="CM010719">
    <property type="protein sequence ID" value="RZC63953.1"/>
    <property type="molecule type" value="Genomic_DNA"/>
</dbReference>